<sequence>MLLPVVASANQQAKLDFDNTRPVTQASVAAAASEPSRTAAAATCTWESVGRKWGVNPYILFSIAKTESGLNPRAVNRSNANGSEDVGMMQINSFWFPKLAKFGIAREHLFDPCVSLDVAGWILSQNMERHGNTWKAIGAYNAVTPSKQQVYAEKVFRNLPPQANNAR</sequence>
<dbReference type="InterPro" id="IPR008258">
    <property type="entry name" value="Transglycosylase_SLT_dom_1"/>
</dbReference>
<evidence type="ECO:0000313" key="3">
    <source>
        <dbReference type="Proteomes" id="UP000215181"/>
    </source>
</evidence>
<comment type="caution">
    <text evidence="2">The sequence shown here is derived from an EMBL/GenBank/DDBJ whole genome shotgun (WGS) entry which is preliminary data.</text>
</comment>
<accession>A0A235ETK4</accession>
<dbReference type="CDD" id="cd13400">
    <property type="entry name" value="LT_IagB-like"/>
    <property type="match status" value="1"/>
</dbReference>
<gene>
    <name evidence="2" type="ORF">CGK74_18470</name>
</gene>
<dbReference type="AlphaFoldDB" id="A0A235ETK4"/>
<evidence type="ECO:0000313" key="2">
    <source>
        <dbReference type="EMBL" id="OYD52362.1"/>
    </source>
</evidence>
<dbReference type="Pfam" id="PF01464">
    <property type="entry name" value="SLT"/>
    <property type="match status" value="1"/>
</dbReference>
<dbReference type="EMBL" id="NOIH01000046">
    <property type="protein sequence ID" value="OYD52362.1"/>
    <property type="molecule type" value="Genomic_DNA"/>
</dbReference>
<dbReference type="SUPFAM" id="SSF53955">
    <property type="entry name" value="Lysozyme-like"/>
    <property type="match status" value="1"/>
</dbReference>
<dbReference type="Gene3D" id="1.10.530.10">
    <property type="match status" value="1"/>
</dbReference>
<keyword evidence="3" id="KW-1185">Reference proteome</keyword>
<dbReference type="OrthoDB" id="9808681at2"/>
<reference evidence="2 3" key="1">
    <citation type="submission" date="2017-07" db="EMBL/GenBank/DDBJ databases">
        <title>Thauera sp. KNDSS-Mac4 genome sequence and assembly.</title>
        <authorList>
            <person name="Mayilraj S."/>
        </authorList>
    </citation>
    <scope>NUCLEOTIDE SEQUENCE [LARGE SCALE GENOMIC DNA]</scope>
    <source>
        <strain evidence="2 3">KNDSS-Mac4</strain>
    </source>
</reference>
<feature type="domain" description="Transglycosylase SLT" evidence="1">
    <location>
        <begin position="46"/>
        <end position="148"/>
    </location>
</feature>
<dbReference type="RefSeq" id="WP_094269825.1">
    <property type="nucleotide sequence ID" value="NZ_NOIH01000046.1"/>
</dbReference>
<dbReference type="Proteomes" id="UP000215181">
    <property type="component" value="Unassembled WGS sequence"/>
</dbReference>
<organism evidence="2 3">
    <name type="scientific">Thauera propionica</name>
    <dbReference type="NCBI Taxonomy" id="2019431"/>
    <lineage>
        <taxon>Bacteria</taxon>
        <taxon>Pseudomonadati</taxon>
        <taxon>Pseudomonadota</taxon>
        <taxon>Betaproteobacteria</taxon>
        <taxon>Rhodocyclales</taxon>
        <taxon>Zoogloeaceae</taxon>
        <taxon>Thauera</taxon>
    </lineage>
</organism>
<protein>
    <submittedName>
        <fullName evidence="2">Invasion protein</fullName>
    </submittedName>
</protein>
<dbReference type="InterPro" id="IPR023346">
    <property type="entry name" value="Lysozyme-like_dom_sf"/>
</dbReference>
<evidence type="ECO:0000259" key="1">
    <source>
        <dbReference type="Pfam" id="PF01464"/>
    </source>
</evidence>
<name>A0A235ETK4_9RHOO</name>
<proteinExistence type="predicted"/>